<evidence type="ECO:0000256" key="3">
    <source>
        <dbReference type="ARBA" id="ARBA00022917"/>
    </source>
</evidence>
<name>A0A7D3XXI0_9SPHN</name>
<organism evidence="8 9">
    <name type="scientific">Erythrobacter mangrovi</name>
    <dbReference type="NCBI Taxonomy" id="2739433"/>
    <lineage>
        <taxon>Bacteria</taxon>
        <taxon>Pseudomonadati</taxon>
        <taxon>Pseudomonadota</taxon>
        <taxon>Alphaproteobacteria</taxon>
        <taxon>Sphingomonadales</taxon>
        <taxon>Erythrobacteraceae</taxon>
        <taxon>Erythrobacter/Porphyrobacter group</taxon>
        <taxon>Erythrobacter</taxon>
    </lineage>
</organism>
<feature type="domain" description="Translation elongation factor EFG/EF2" evidence="7">
    <location>
        <begin position="77"/>
        <end position="195"/>
    </location>
</feature>
<keyword evidence="3" id="KW-0648">Protein biosynthesis</keyword>
<protein>
    <submittedName>
        <fullName evidence="8">Uncharacterized protein</fullName>
    </submittedName>
</protein>
<dbReference type="PANTHER" id="PTHR43261">
    <property type="entry name" value="TRANSLATION ELONGATION FACTOR G-RELATED"/>
    <property type="match status" value="1"/>
</dbReference>
<dbReference type="PANTHER" id="PTHR43261:SF1">
    <property type="entry name" value="RIBOSOME-RELEASING FACTOR 2, MITOCHONDRIAL"/>
    <property type="match status" value="1"/>
</dbReference>
<dbReference type="Pfam" id="PF00679">
    <property type="entry name" value="EFG_C"/>
    <property type="match status" value="1"/>
</dbReference>
<dbReference type="Pfam" id="PF03764">
    <property type="entry name" value="EFG_IV"/>
    <property type="match status" value="1"/>
</dbReference>
<dbReference type="InterPro" id="IPR014721">
    <property type="entry name" value="Ribsml_uS5_D2-typ_fold_subgr"/>
</dbReference>
<dbReference type="InterPro" id="IPR041095">
    <property type="entry name" value="EFG_II"/>
</dbReference>
<evidence type="ECO:0000313" key="8">
    <source>
        <dbReference type="EMBL" id="QKG72496.1"/>
    </source>
</evidence>
<evidence type="ECO:0000313" key="9">
    <source>
        <dbReference type="Proteomes" id="UP000504693"/>
    </source>
</evidence>
<dbReference type="InterPro" id="IPR035647">
    <property type="entry name" value="EFG_III/V"/>
</dbReference>
<dbReference type="Gene3D" id="3.30.70.240">
    <property type="match status" value="1"/>
</dbReference>
<dbReference type="InterPro" id="IPR035649">
    <property type="entry name" value="EFG_V"/>
</dbReference>
<dbReference type="Gene3D" id="3.30.230.10">
    <property type="match status" value="1"/>
</dbReference>
<evidence type="ECO:0000256" key="1">
    <source>
        <dbReference type="ARBA" id="ARBA00022741"/>
    </source>
</evidence>
<evidence type="ECO:0000259" key="7">
    <source>
        <dbReference type="SMART" id="SM00889"/>
    </source>
</evidence>
<dbReference type="Gene3D" id="3.30.70.870">
    <property type="entry name" value="Elongation Factor G (Translational Gtpase), domain 3"/>
    <property type="match status" value="1"/>
</dbReference>
<sequence>MSHFLLKLAPRPKDQTERRKIGAALVNMARHDGSFRVSTDRATGEMVIWGTSEYQLHEFITRLKQESGADFDVDGLEIAYRETFIKKVNVDYAHDARSDGSRQFGRIKIAVSRGMRGGGINFIDETDESVIPRRFIAAIEKGVREQAECGYLVGYPIRDFDVRLKGGAFDEEDSSAASFEMAGRGALREAARKAGVKLLEPIMDLQVVTPEDCLEGVVADLIDRRGRILATEGHGSTRAVQARVPLARLSGYSNDLRARTQDQAQYTMRYSHYDDAPLGWIAPDEPSPIANALRA</sequence>
<evidence type="ECO:0000256" key="5">
    <source>
        <dbReference type="ARBA" id="ARBA00024731"/>
    </source>
</evidence>
<dbReference type="EMBL" id="CP053921">
    <property type="protein sequence ID" value="QKG72496.1"/>
    <property type="molecule type" value="Genomic_DNA"/>
</dbReference>
<keyword evidence="4" id="KW-0342">GTP-binding</keyword>
<dbReference type="RefSeq" id="WP_173215808.1">
    <property type="nucleotide sequence ID" value="NZ_CP053921.1"/>
</dbReference>
<keyword evidence="1" id="KW-0547">Nucleotide-binding</keyword>
<dbReference type="SUPFAM" id="SSF54980">
    <property type="entry name" value="EF-G C-terminal domain-like"/>
    <property type="match status" value="2"/>
</dbReference>
<dbReference type="InterPro" id="IPR005517">
    <property type="entry name" value="Transl_elong_EFG/EF2_IV"/>
</dbReference>
<accession>A0A7D3XXI0</accession>
<dbReference type="GO" id="GO:0017111">
    <property type="term" value="F:ribonucleoside triphosphate phosphatase activity"/>
    <property type="evidence" value="ECO:0007669"/>
    <property type="project" value="UniProtKB-ARBA"/>
</dbReference>
<dbReference type="SMART" id="SM00889">
    <property type="entry name" value="EFG_IV"/>
    <property type="match status" value="1"/>
</dbReference>
<dbReference type="FunFam" id="3.30.70.240:FF:000001">
    <property type="entry name" value="Elongation factor G"/>
    <property type="match status" value="1"/>
</dbReference>
<dbReference type="SUPFAM" id="SSF54211">
    <property type="entry name" value="Ribosomal protein S5 domain 2-like"/>
    <property type="match status" value="1"/>
</dbReference>
<comment type="function">
    <text evidence="5">Catalyzes the GTP-dependent ribosomal translocation step during translation elongation. During this step, the ribosome changes from the pre-translocational (PRE) to the post-translocational (POST) state as the newly formed A-site-bound peptidyl-tRNA and P-site-bound deacylated tRNA move to the P and E sites, respectively. Catalyzes the coordinated movement of the two tRNA molecules, the mRNA and conformational changes in the ribosome.</text>
</comment>
<dbReference type="Proteomes" id="UP000504693">
    <property type="component" value="Chromosome"/>
</dbReference>
<dbReference type="GO" id="GO:0005525">
    <property type="term" value="F:GTP binding"/>
    <property type="evidence" value="ECO:0007669"/>
    <property type="project" value="UniProtKB-KW"/>
</dbReference>
<evidence type="ECO:0000259" key="6">
    <source>
        <dbReference type="SMART" id="SM00838"/>
    </source>
</evidence>
<keyword evidence="2" id="KW-0251">Elongation factor</keyword>
<dbReference type="InterPro" id="IPR020568">
    <property type="entry name" value="Ribosomal_Su5_D2-typ_SF"/>
</dbReference>
<dbReference type="CDD" id="cd03713">
    <property type="entry name" value="EFG_mtEFG_C"/>
    <property type="match status" value="1"/>
</dbReference>
<dbReference type="KEGG" id="emv:HQR01_14575"/>
<dbReference type="GO" id="GO:0003746">
    <property type="term" value="F:translation elongation factor activity"/>
    <property type="evidence" value="ECO:0007669"/>
    <property type="project" value="UniProtKB-KW"/>
</dbReference>
<keyword evidence="9" id="KW-1185">Reference proteome</keyword>
<dbReference type="AlphaFoldDB" id="A0A7D3XXI0"/>
<gene>
    <name evidence="8" type="ORF">HQR01_14575</name>
</gene>
<dbReference type="InterPro" id="IPR000640">
    <property type="entry name" value="EFG_V-like"/>
</dbReference>
<evidence type="ECO:0000256" key="2">
    <source>
        <dbReference type="ARBA" id="ARBA00022768"/>
    </source>
</evidence>
<dbReference type="SMART" id="SM00838">
    <property type="entry name" value="EFG_C"/>
    <property type="match status" value="1"/>
</dbReference>
<evidence type="ECO:0000256" key="4">
    <source>
        <dbReference type="ARBA" id="ARBA00023134"/>
    </source>
</evidence>
<proteinExistence type="predicted"/>
<dbReference type="Pfam" id="PF14492">
    <property type="entry name" value="EFG_III"/>
    <property type="match status" value="1"/>
</dbReference>
<feature type="domain" description="Elongation factor EFG" evidence="6">
    <location>
        <begin position="197"/>
        <end position="285"/>
    </location>
</feature>
<dbReference type="GO" id="GO:0032790">
    <property type="term" value="P:ribosome disassembly"/>
    <property type="evidence" value="ECO:0007669"/>
    <property type="project" value="TreeGrafter"/>
</dbReference>
<reference evidence="8 9" key="1">
    <citation type="submission" date="2020-05" db="EMBL/GenBank/DDBJ databases">
        <title>Erythrobacter mangrovi sp. nov., isolated from rhizosphere soil of mangrove plant (Kandelia candel).</title>
        <authorList>
            <person name="Ye Y.H."/>
        </authorList>
    </citation>
    <scope>NUCLEOTIDE SEQUENCE [LARGE SCALE GENOMIC DNA]</scope>
    <source>
        <strain evidence="8 9">EB310</strain>
    </source>
</reference>